<dbReference type="HOGENOM" id="CLU_007727_8_0_2"/>
<dbReference type="Proteomes" id="UP000000391">
    <property type="component" value="Chromosome"/>
</dbReference>
<proteinExistence type="predicted"/>
<dbReference type="CDD" id="cd09992">
    <property type="entry name" value="HDAC_classII"/>
    <property type="match status" value="1"/>
</dbReference>
<dbReference type="InterPro" id="IPR000286">
    <property type="entry name" value="HDACs"/>
</dbReference>
<organism evidence="2 3">
    <name type="scientific">Methanohalobium evestigatum (strain ATCC BAA-1072 / DSM 3721 / NBRC 107634 / OCM 161 / Z-7303)</name>
    <dbReference type="NCBI Taxonomy" id="644295"/>
    <lineage>
        <taxon>Archaea</taxon>
        <taxon>Methanobacteriati</taxon>
        <taxon>Methanobacteriota</taxon>
        <taxon>Stenosarchaea group</taxon>
        <taxon>Methanomicrobia</taxon>
        <taxon>Methanosarcinales</taxon>
        <taxon>Methanosarcinaceae</taxon>
        <taxon>Methanohalobium</taxon>
    </lineage>
</organism>
<dbReference type="Gene3D" id="3.40.800.20">
    <property type="entry name" value="Histone deacetylase domain"/>
    <property type="match status" value="1"/>
</dbReference>
<dbReference type="STRING" id="644295.Metev_0721"/>
<dbReference type="SUPFAM" id="SSF52768">
    <property type="entry name" value="Arginase/deacetylase"/>
    <property type="match status" value="1"/>
</dbReference>
<dbReference type="PRINTS" id="PR01270">
    <property type="entry name" value="HDASUPER"/>
</dbReference>
<dbReference type="EMBL" id="CP002069">
    <property type="protein sequence ID" value="ADI73622.1"/>
    <property type="molecule type" value="Genomic_DNA"/>
</dbReference>
<evidence type="ECO:0000313" key="2">
    <source>
        <dbReference type="EMBL" id="ADI73622.1"/>
    </source>
</evidence>
<evidence type="ECO:0000313" key="3">
    <source>
        <dbReference type="Proteomes" id="UP000000391"/>
    </source>
</evidence>
<name>D7E6Z8_METEZ</name>
<accession>D7E6Z8</accession>
<dbReference type="Pfam" id="PF00850">
    <property type="entry name" value="Hist_deacetyl"/>
    <property type="match status" value="1"/>
</dbReference>
<dbReference type="PANTHER" id="PTHR10625:SF10">
    <property type="entry name" value="HISTONE DEACETYLASE HDAC1"/>
    <property type="match status" value="1"/>
</dbReference>
<dbReference type="KEGG" id="mev:Metev_0721"/>
<dbReference type="InterPro" id="IPR023801">
    <property type="entry name" value="His_deacetylse_dom"/>
</dbReference>
<protein>
    <submittedName>
        <fullName evidence="2">Histone deacetylase superfamily</fullName>
    </submittedName>
</protein>
<keyword evidence="3" id="KW-1185">Reference proteome</keyword>
<reference evidence="2 3" key="1">
    <citation type="submission" date="2010-06" db="EMBL/GenBank/DDBJ databases">
        <title>Complete sequence chromosome of Methanohalobium evestigatum Z-7303.</title>
        <authorList>
            <consortium name="US DOE Joint Genome Institute"/>
            <person name="Lucas S."/>
            <person name="Copeland A."/>
            <person name="Lapidus A."/>
            <person name="Cheng J.-F."/>
            <person name="Bruce D."/>
            <person name="Goodwin L."/>
            <person name="Pitluck S."/>
            <person name="Saunders E."/>
            <person name="Detter J.C."/>
            <person name="Han C."/>
            <person name="Tapia R."/>
            <person name="Land M."/>
            <person name="Hauser L."/>
            <person name="Kyrpides N."/>
            <person name="Mikhailova N."/>
            <person name="Sieprawska-Lupa M."/>
            <person name="Whitman W.B."/>
            <person name="Anderson I."/>
            <person name="Woyke T."/>
        </authorList>
    </citation>
    <scope>NUCLEOTIDE SEQUENCE [LARGE SCALE GENOMIC DNA]</scope>
    <source>
        <strain evidence="3">ATCC BAA-1072 / DSM 3721 / NBRC 107634 / OCM 161 / Z-7303</strain>
    </source>
</reference>
<dbReference type="GO" id="GO:0040029">
    <property type="term" value="P:epigenetic regulation of gene expression"/>
    <property type="evidence" value="ECO:0007669"/>
    <property type="project" value="TreeGrafter"/>
</dbReference>
<dbReference type="GO" id="GO:0004407">
    <property type="term" value="F:histone deacetylase activity"/>
    <property type="evidence" value="ECO:0007669"/>
    <property type="project" value="TreeGrafter"/>
</dbReference>
<sequence length="454" mass="51674">MCTHKNKNFDGEDSIIDGSKNKKELNQILMDNFKDYGYYGYCSVNIDDEKSVCTNVPEPNDLKSELNNINQNSETKNPTDVSTELNQNNPNLAVLYYEDHSSHACSNLKIPDFEKPERLIDAFQYLKDNKIFNDDRCNLVTDIDKALEKDLLKIHTKSYVSFIKNYSKKGGGFLGDSTYVTKDTYDVAKMSAGAAIRSAELVIDNNYSYSFALLRPPGHHAGKSRYGGFCIFNNAAILARYLQQKKGIEKVMIVDWDAHAGNGTMDIFYDDPDVITLSIHRSPHDFYPRTGFMSQIGEGAGEGYNINIEMPVGSENVEYKLAFDEVIIPLIKRHSPDFLICCCGFDGYYQEKTVQMNLTSKGYYQMIRSIKSVFPENFVILMEGGYHKHNGKLCHSVINALLDRPNPIHDDLKYSKYESQLHKKVYNKAFENIFKIKEMFSLSSINDQSKADNL</sequence>
<feature type="domain" description="Histone deacetylase" evidence="1">
    <location>
        <begin position="114"/>
        <end position="394"/>
    </location>
</feature>
<dbReference type="InterPro" id="IPR023696">
    <property type="entry name" value="Ureohydrolase_dom_sf"/>
</dbReference>
<gene>
    <name evidence="2" type="ordered locus">Metev_0721</name>
</gene>
<dbReference type="InterPro" id="IPR037138">
    <property type="entry name" value="His_deacetylse_dom_sf"/>
</dbReference>
<evidence type="ECO:0000259" key="1">
    <source>
        <dbReference type="Pfam" id="PF00850"/>
    </source>
</evidence>
<dbReference type="PANTHER" id="PTHR10625">
    <property type="entry name" value="HISTONE DEACETYLASE HDAC1-RELATED"/>
    <property type="match status" value="1"/>
</dbReference>
<dbReference type="AlphaFoldDB" id="D7E6Z8"/>